<comment type="caution">
    <text evidence="1">The sequence shown here is derived from an EMBL/GenBank/DDBJ whole genome shotgun (WGS) entry which is preliminary data.</text>
</comment>
<keyword evidence="2" id="KW-1185">Reference proteome</keyword>
<gene>
    <name evidence="1" type="ORF">MENTE1834_LOCUS41410</name>
</gene>
<accession>A0ACB1AP36</accession>
<evidence type="ECO:0000313" key="2">
    <source>
        <dbReference type="Proteomes" id="UP001497535"/>
    </source>
</evidence>
<proteinExistence type="predicted"/>
<sequence>METTQQINNQNSSPSPPTINCFNQSNSPLNGGGGGIIGKKQSRPTFSGQQVKKFF</sequence>
<name>A0ACB1AP36_MELEN</name>
<reference evidence="1" key="1">
    <citation type="submission" date="2023-11" db="EMBL/GenBank/DDBJ databases">
        <authorList>
            <person name="Poullet M."/>
        </authorList>
    </citation>
    <scope>NUCLEOTIDE SEQUENCE</scope>
    <source>
        <strain evidence="1">E1834</strain>
    </source>
</reference>
<dbReference type="Proteomes" id="UP001497535">
    <property type="component" value="Unassembled WGS sequence"/>
</dbReference>
<evidence type="ECO:0000313" key="1">
    <source>
        <dbReference type="EMBL" id="CAK5097585.1"/>
    </source>
</evidence>
<protein>
    <submittedName>
        <fullName evidence="1">Uncharacterized protein</fullName>
    </submittedName>
</protein>
<organism evidence="1 2">
    <name type="scientific">Meloidogyne enterolobii</name>
    <name type="common">Root-knot nematode worm</name>
    <name type="synonym">Meloidogyne mayaguensis</name>
    <dbReference type="NCBI Taxonomy" id="390850"/>
    <lineage>
        <taxon>Eukaryota</taxon>
        <taxon>Metazoa</taxon>
        <taxon>Ecdysozoa</taxon>
        <taxon>Nematoda</taxon>
        <taxon>Chromadorea</taxon>
        <taxon>Rhabditida</taxon>
        <taxon>Tylenchina</taxon>
        <taxon>Tylenchomorpha</taxon>
        <taxon>Tylenchoidea</taxon>
        <taxon>Meloidogynidae</taxon>
        <taxon>Meloidogyninae</taxon>
        <taxon>Meloidogyne</taxon>
    </lineage>
</organism>
<dbReference type="EMBL" id="CAVMJV010000102">
    <property type="protein sequence ID" value="CAK5097585.1"/>
    <property type="molecule type" value="Genomic_DNA"/>
</dbReference>